<dbReference type="InterPro" id="IPR019966">
    <property type="entry name" value="F420-dep_enz_PPOX_Rv3369"/>
</dbReference>
<protein>
    <submittedName>
        <fullName evidence="4">PPOX class probable F420-dependent enzyme, Rv3369 family</fullName>
    </submittedName>
</protein>
<dbReference type="SUPFAM" id="SSF50475">
    <property type="entry name" value="FMN-binding split barrel"/>
    <property type="match status" value="1"/>
</dbReference>
<dbReference type="STRING" id="1406858.GCA_000710895_07215"/>
<accession>A0A378YIE1</accession>
<dbReference type="AlphaFoldDB" id="A0A378YIE1"/>
<dbReference type="OrthoDB" id="157302at2"/>
<dbReference type="Proteomes" id="UP000255467">
    <property type="component" value="Unassembled WGS sequence"/>
</dbReference>
<reference evidence="4 5" key="1">
    <citation type="submission" date="2018-06" db="EMBL/GenBank/DDBJ databases">
        <authorList>
            <consortium name="Pathogen Informatics"/>
            <person name="Doyle S."/>
        </authorList>
    </citation>
    <scope>NUCLEOTIDE SEQUENCE [LARGE SCALE GENOMIC DNA]</scope>
    <source>
        <strain evidence="4 5">NCTC1934</strain>
    </source>
</reference>
<dbReference type="InterPro" id="IPR012349">
    <property type="entry name" value="Split_barrel_FMN-bd"/>
</dbReference>
<evidence type="ECO:0000256" key="2">
    <source>
        <dbReference type="SAM" id="MobiDB-lite"/>
    </source>
</evidence>
<dbReference type="GO" id="GO:0016627">
    <property type="term" value="F:oxidoreductase activity, acting on the CH-CH group of donors"/>
    <property type="evidence" value="ECO:0007669"/>
    <property type="project" value="TreeGrafter"/>
</dbReference>
<dbReference type="Pfam" id="PF01243">
    <property type="entry name" value="PNPOx_N"/>
    <property type="match status" value="1"/>
</dbReference>
<gene>
    <name evidence="4" type="ORF">NCTC1934_02582</name>
</gene>
<keyword evidence="1" id="KW-0560">Oxidoreductase</keyword>
<evidence type="ECO:0000259" key="3">
    <source>
        <dbReference type="Pfam" id="PF01243"/>
    </source>
</evidence>
<sequence>MTTTDALSSHEPVVDPGTEFGKHVTERFRKDTVAWLTTVGSSGTPQPNPVWFLWDGTEFLIFSQPDQAKLRNIARNPRVSLHLNSTETGGDVVILTGDARIDPEGATPPEIVQYTRKYTSGLVDIGMTDEQFYSSYSVVVRVRPDRLRGF</sequence>
<dbReference type="GO" id="GO:0070967">
    <property type="term" value="F:coenzyme F420 binding"/>
    <property type="evidence" value="ECO:0007669"/>
    <property type="project" value="TreeGrafter"/>
</dbReference>
<dbReference type="NCBIfam" id="TIGR03618">
    <property type="entry name" value="Rv1155_F420"/>
    <property type="match status" value="1"/>
</dbReference>
<evidence type="ECO:0000256" key="1">
    <source>
        <dbReference type="ARBA" id="ARBA00023002"/>
    </source>
</evidence>
<dbReference type="InterPro" id="IPR052019">
    <property type="entry name" value="F420H2_bilvrd_red/Heme_oxyg"/>
</dbReference>
<feature type="domain" description="Pyridoxamine 5'-phosphate oxidase N-terminal" evidence="3">
    <location>
        <begin position="22"/>
        <end position="147"/>
    </location>
</feature>
<dbReference type="RefSeq" id="WP_039809732.1">
    <property type="nucleotide sequence ID" value="NZ_JADLRM010000002.1"/>
</dbReference>
<dbReference type="GO" id="GO:0005829">
    <property type="term" value="C:cytosol"/>
    <property type="evidence" value="ECO:0007669"/>
    <property type="project" value="TreeGrafter"/>
</dbReference>
<dbReference type="InterPro" id="IPR011576">
    <property type="entry name" value="Pyridox_Oxase_N"/>
</dbReference>
<dbReference type="NCBIfam" id="TIGR03667">
    <property type="entry name" value="Rv3369"/>
    <property type="match status" value="1"/>
</dbReference>
<dbReference type="PANTHER" id="PTHR35176:SF6">
    <property type="entry name" value="HEME OXYGENASE HI_0854-RELATED"/>
    <property type="match status" value="1"/>
</dbReference>
<keyword evidence="5" id="KW-1185">Reference proteome</keyword>
<proteinExistence type="predicted"/>
<dbReference type="EMBL" id="UGRY01000002">
    <property type="protein sequence ID" value="SUA76513.1"/>
    <property type="molecule type" value="Genomic_DNA"/>
</dbReference>
<dbReference type="Gene3D" id="2.30.110.10">
    <property type="entry name" value="Electron Transport, Fmn-binding Protein, Chain A"/>
    <property type="match status" value="1"/>
</dbReference>
<evidence type="ECO:0000313" key="4">
    <source>
        <dbReference type="EMBL" id="SUA76513.1"/>
    </source>
</evidence>
<dbReference type="InterPro" id="IPR019920">
    <property type="entry name" value="F420-binding_dom_put"/>
</dbReference>
<dbReference type="PANTHER" id="PTHR35176">
    <property type="entry name" value="HEME OXYGENASE HI_0854-RELATED"/>
    <property type="match status" value="1"/>
</dbReference>
<organism evidence="4 5">
    <name type="scientific">Nocardia otitidiscaviarum</name>
    <dbReference type="NCBI Taxonomy" id="1823"/>
    <lineage>
        <taxon>Bacteria</taxon>
        <taxon>Bacillati</taxon>
        <taxon>Actinomycetota</taxon>
        <taxon>Actinomycetes</taxon>
        <taxon>Mycobacteriales</taxon>
        <taxon>Nocardiaceae</taxon>
        <taxon>Nocardia</taxon>
    </lineage>
</organism>
<evidence type="ECO:0000313" key="5">
    <source>
        <dbReference type="Proteomes" id="UP000255467"/>
    </source>
</evidence>
<feature type="region of interest" description="Disordered" evidence="2">
    <location>
        <begin position="1"/>
        <end position="20"/>
    </location>
</feature>
<name>A0A378YIE1_9NOCA</name>